<feature type="chain" id="PRO_5013729064" description="Transglycosylase SLT domain-containing protein" evidence="3">
    <location>
        <begin position="25"/>
        <end position="437"/>
    </location>
</feature>
<evidence type="ECO:0000313" key="6">
    <source>
        <dbReference type="Proteomes" id="UP000230208"/>
    </source>
</evidence>
<proteinExistence type="predicted"/>
<keyword evidence="3" id="KW-0732">Signal</keyword>
<dbReference type="InterPro" id="IPR031304">
    <property type="entry name" value="SLT_2"/>
</dbReference>
<feature type="coiled-coil region" evidence="2">
    <location>
        <begin position="146"/>
        <end position="194"/>
    </location>
</feature>
<feature type="signal peptide" evidence="3">
    <location>
        <begin position="1"/>
        <end position="24"/>
    </location>
</feature>
<comment type="caution">
    <text evidence="5">The sequence shown here is derived from an EMBL/GenBank/DDBJ whole genome shotgun (WGS) entry which is preliminary data.</text>
</comment>
<evidence type="ECO:0000259" key="4">
    <source>
        <dbReference type="Pfam" id="PF13406"/>
    </source>
</evidence>
<dbReference type="PANTHER" id="PTHR32083">
    <property type="entry name" value="CILIA AND FLAGELLA-ASSOCIATED PROTEIN 58-RELATED"/>
    <property type="match status" value="1"/>
</dbReference>
<gene>
    <name evidence="5" type="ORF">COV30_00700</name>
</gene>
<dbReference type="Pfam" id="PF13406">
    <property type="entry name" value="SLT_2"/>
    <property type="match status" value="1"/>
</dbReference>
<protein>
    <recommendedName>
        <fullName evidence="4">Transglycosylase SLT domain-containing protein</fullName>
    </recommendedName>
</protein>
<dbReference type="Proteomes" id="UP000230208">
    <property type="component" value="Unassembled WGS sequence"/>
</dbReference>
<evidence type="ECO:0000313" key="5">
    <source>
        <dbReference type="EMBL" id="PIR42022.1"/>
    </source>
</evidence>
<dbReference type="AlphaFoldDB" id="A0A2H0R672"/>
<sequence>MRSMKLVKFIVIFSLFFLISPVNAAVEDEIRERNQQIEELQKQIDEDQVKINQLRSQGRTLENEVSIYNAEIRQIESSIRSLELSINQTSVEINDTESQINFAEEKINKNKQVIAQFLKIINENDQKTLTHILLSNDDLSDFFAALNDLRANQEKLQLNIIEMKQTQAELEKHKNNLEERLSELDNSRRLESVERSNLSKTRNAVNKLLKDTKGEEARFQEIVQKSQKDIAAIKAQIQFLVQSGLTAEDAVKYAKLAAIGTGIRPAFLLALLEYETGLGSNVGKCNLVDITSGSSRHVTTGKVSSRGIHPSRDLPVFISITAELGMDPLKTPISCWPGYGYGGAMGPAQFIPSTWLGYREEVTRITGHNPANPWNFEDAFTASAIYLARRGATAQTPSAEIAAAKAYISGNSKCSTVACNRYANGIQRIAADIEKNL</sequence>
<evidence type="ECO:0000256" key="1">
    <source>
        <dbReference type="ARBA" id="ARBA00023054"/>
    </source>
</evidence>
<dbReference type="Gene3D" id="6.10.250.3150">
    <property type="match status" value="1"/>
</dbReference>
<reference evidence="5 6" key="1">
    <citation type="submission" date="2017-09" db="EMBL/GenBank/DDBJ databases">
        <title>Depth-based differentiation of microbial function through sediment-hosted aquifers and enrichment of novel symbionts in the deep terrestrial subsurface.</title>
        <authorList>
            <person name="Probst A.J."/>
            <person name="Ladd B."/>
            <person name="Jarett J.K."/>
            <person name="Geller-Mcgrath D.E."/>
            <person name="Sieber C.M."/>
            <person name="Emerson J.B."/>
            <person name="Anantharaman K."/>
            <person name="Thomas B.C."/>
            <person name="Malmstrom R."/>
            <person name="Stieglmeier M."/>
            <person name="Klingl A."/>
            <person name="Woyke T."/>
            <person name="Ryan C.M."/>
            <person name="Banfield J.F."/>
        </authorList>
    </citation>
    <scope>NUCLEOTIDE SEQUENCE [LARGE SCALE GENOMIC DNA]</scope>
    <source>
        <strain evidence="5">CG10_big_fil_rev_8_21_14_0_10_37_15</strain>
    </source>
</reference>
<evidence type="ECO:0000256" key="3">
    <source>
        <dbReference type="SAM" id="SignalP"/>
    </source>
</evidence>
<organism evidence="5 6">
    <name type="scientific">Candidatus Yanofskybacteria bacterium CG10_big_fil_rev_8_21_14_0_10_37_15</name>
    <dbReference type="NCBI Taxonomy" id="1975097"/>
    <lineage>
        <taxon>Bacteria</taxon>
        <taxon>Candidatus Yanofskyibacteriota</taxon>
    </lineage>
</organism>
<dbReference type="InterPro" id="IPR023346">
    <property type="entry name" value="Lysozyme-like_dom_sf"/>
</dbReference>
<dbReference type="EMBL" id="PCXP01000009">
    <property type="protein sequence ID" value="PIR42022.1"/>
    <property type="molecule type" value="Genomic_DNA"/>
</dbReference>
<accession>A0A2H0R672</accession>
<dbReference type="PANTHER" id="PTHR32083:SF0">
    <property type="entry name" value="CILIA AND FLAGELLA-ASSOCIATED PROTEIN 58"/>
    <property type="match status" value="1"/>
</dbReference>
<evidence type="ECO:0000256" key="2">
    <source>
        <dbReference type="SAM" id="Coils"/>
    </source>
</evidence>
<dbReference type="Gene3D" id="1.10.8.350">
    <property type="entry name" value="Bacterial muramidase"/>
    <property type="match status" value="1"/>
</dbReference>
<name>A0A2H0R672_9BACT</name>
<dbReference type="GO" id="GO:0005856">
    <property type="term" value="C:cytoskeleton"/>
    <property type="evidence" value="ECO:0007669"/>
    <property type="project" value="TreeGrafter"/>
</dbReference>
<keyword evidence="1 2" id="KW-0175">Coiled coil</keyword>
<feature type="coiled-coil region" evidence="2">
    <location>
        <begin position="23"/>
        <end position="113"/>
    </location>
</feature>
<feature type="domain" description="Transglycosylase SLT" evidence="4">
    <location>
        <begin position="261"/>
        <end position="400"/>
    </location>
</feature>
<dbReference type="SUPFAM" id="SSF53955">
    <property type="entry name" value="Lysozyme-like"/>
    <property type="match status" value="1"/>
</dbReference>